<evidence type="ECO:0000256" key="1">
    <source>
        <dbReference type="SAM" id="Phobius"/>
    </source>
</evidence>
<feature type="transmembrane region" description="Helical" evidence="1">
    <location>
        <begin position="39"/>
        <end position="60"/>
    </location>
</feature>
<accession>A0A5C6ANG9</accession>
<gene>
    <name evidence="2" type="ORF">Pla108_15140</name>
</gene>
<keyword evidence="1" id="KW-0812">Transmembrane</keyword>
<dbReference type="AlphaFoldDB" id="A0A5C6ANG9"/>
<reference evidence="2 3" key="1">
    <citation type="submission" date="2019-02" db="EMBL/GenBank/DDBJ databases">
        <title>Deep-cultivation of Planctomycetes and their phenomic and genomic characterization uncovers novel biology.</title>
        <authorList>
            <person name="Wiegand S."/>
            <person name="Jogler M."/>
            <person name="Boedeker C."/>
            <person name="Pinto D."/>
            <person name="Vollmers J."/>
            <person name="Rivas-Marin E."/>
            <person name="Kohn T."/>
            <person name="Peeters S.H."/>
            <person name="Heuer A."/>
            <person name="Rast P."/>
            <person name="Oberbeckmann S."/>
            <person name="Bunk B."/>
            <person name="Jeske O."/>
            <person name="Meyerdierks A."/>
            <person name="Storesund J.E."/>
            <person name="Kallscheuer N."/>
            <person name="Luecker S."/>
            <person name="Lage O.M."/>
            <person name="Pohl T."/>
            <person name="Merkel B.J."/>
            <person name="Hornburger P."/>
            <person name="Mueller R.-W."/>
            <person name="Bruemmer F."/>
            <person name="Labrenz M."/>
            <person name="Spormann A.M."/>
            <person name="Op Den Camp H."/>
            <person name="Overmann J."/>
            <person name="Amann R."/>
            <person name="Jetten M.S.M."/>
            <person name="Mascher T."/>
            <person name="Medema M.H."/>
            <person name="Devos D.P."/>
            <person name="Kaster A.-K."/>
            <person name="Ovreas L."/>
            <person name="Rohde M."/>
            <person name="Galperin M.Y."/>
            <person name="Jogler C."/>
        </authorList>
    </citation>
    <scope>NUCLEOTIDE SEQUENCE [LARGE SCALE GENOMIC DNA]</scope>
    <source>
        <strain evidence="2 3">Pla108</strain>
    </source>
</reference>
<dbReference type="EMBL" id="SJPR01000001">
    <property type="protein sequence ID" value="TWU00562.1"/>
    <property type="molecule type" value="Genomic_DNA"/>
</dbReference>
<evidence type="ECO:0000313" key="3">
    <source>
        <dbReference type="Proteomes" id="UP000317421"/>
    </source>
</evidence>
<organism evidence="2 3">
    <name type="scientific">Botrimarina colliarenosi</name>
    <dbReference type="NCBI Taxonomy" id="2528001"/>
    <lineage>
        <taxon>Bacteria</taxon>
        <taxon>Pseudomonadati</taxon>
        <taxon>Planctomycetota</taxon>
        <taxon>Planctomycetia</taxon>
        <taxon>Pirellulales</taxon>
        <taxon>Lacipirellulaceae</taxon>
        <taxon>Botrimarina</taxon>
    </lineage>
</organism>
<proteinExistence type="predicted"/>
<keyword evidence="1" id="KW-1133">Transmembrane helix</keyword>
<dbReference type="Proteomes" id="UP000317421">
    <property type="component" value="Unassembled WGS sequence"/>
</dbReference>
<sequence length="64" mass="6912">MAEWKGCSQSVGRLRILPLLGTPYQPATNPRTAKEGPMIQLPIVVAFVSLAAYVLLGNFVTGRL</sequence>
<protein>
    <submittedName>
        <fullName evidence="2">Uncharacterized protein</fullName>
    </submittedName>
</protein>
<name>A0A5C6ANG9_9BACT</name>
<keyword evidence="1" id="KW-0472">Membrane</keyword>
<keyword evidence="3" id="KW-1185">Reference proteome</keyword>
<comment type="caution">
    <text evidence="2">The sequence shown here is derived from an EMBL/GenBank/DDBJ whole genome shotgun (WGS) entry which is preliminary data.</text>
</comment>
<evidence type="ECO:0000313" key="2">
    <source>
        <dbReference type="EMBL" id="TWU00562.1"/>
    </source>
</evidence>